<dbReference type="OrthoDB" id="9814072at2"/>
<dbReference type="Proteomes" id="UP000283786">
    <property type="component" value="Chromosome"/>
</dbReference>
<feature type="region of interest" description="Disordered" evidence="1">
    <location>
        <begin position="703"/>
        <end position="731"/>
    </location>
</feature>
<dbReference type="AlphaFoldDB" id="A0A418SBB9"/>
<dbReference type="GO" id="GO:0003676">
    <property type="term" value="F:nucleic acid binding"/>
    <property type="evidence" value="ECO:0007669"/>
    <property type="project" value="InterPro"/>
</dbReference>
<dbReference type="SUPFAM" id="SSF53098">
    <property type="entry name" value="Ribonuclease H-like"/>
    <property type="match status" value="1"/>
</dbReference>
<dbReference type="EMBL" id="CP060436">
    <property type="protein sequence ID" value="QPM91418.1"/>
    <property type="molecule type" value="Genomic_DNA"/>
</dbReference>
<keyword evidence="3" id="KW-1185">Reference proteome</keyword>
<dbReference type="GO" id="GO:0015074">
    <property type="term" value="P:DNA integration"/>
    <property type="evidence" value="ECO:0007669"/>
    <property type="project" value="InterPro"/>
</dbReference>
<dbReference type="InterPro" id="IPR036397">
    <property type="entry name" value="RNaseH_sf"/>
</dbReference>
<protein>
    <submittedName>
        <fullName evidence="2">Uncharacterized protein</fullName>
    </submittedName>
</protein>
<dbReference type="InterPro" id="IPR001584">
    <property type="entry name" value="Integrase_cat-core"/>
</dbReference>
<dbReference type="InterPro" id="IPR012337">
    <property type="entry name" value="RNaseH-like_sf"/>
</dbReference>
<sequence length="731" mass="82220">MAVSLVQRHHLLEVGCNFRVGPRHGSVVEARPEGFLVVWEEWSDPETGVITERAHRLLTHEHVEADNRHGQLVILSRPRAMETDPDDILRHLRTHEETSRMLVRKACALAAEELIAEDRMGHRRRDFEEHAELIVARARTAHARLVAAMGRSTRGRRKRAVYGSNANRPPFLFELEVKNDNPASKGASIYNWLRKLRTKGEDSLFDAYRRCGGKAGHTAELADFVAGVVDDLADMERPSISSLHDSVLAAIQAENARRFSADFPLPSLSNRVSKAFVKRQADRLGCAAYAIRSTGFDRAYRDMHALGVGITTYRALERVEIDEYTIDLTLLLRLTGIFKLLAPHEIVALGFDGAARRVVISAAIDVHTRCLLALQIVPEGTPDTLRQTLEMIYTDKTPLSDAVGCRFDWVQHGAPEEAVLDRGSPYVSDEAYHILASLGITNIGSPAGKPWLKPFIERTFRTLHSTFLQRFSGRNFENPVKRGDNDPAARATLTIEEFLGWLVRWTVDGYHNRRHEGLGMTPLQAWEEATSHMPVRQITNREMRLAFGTRVHRTLGRHGLKVMHVTYQSDALTQRWFAHGGERLEICHWGGDIGAIEVRAGNGEWVTVPATDERWIGKDESDLHVWLEQRQTKDPEAEAARLALIHDIDAHTKALKLAKGLFARPRTANGVELTEAHFARHIDTSERRYTAEPYRDLLADEVLDESQPAAEPETMATLEAAEGPDDEDLLE</sequence>
<dbReference type="KEGG" id="palw:PSAL_026710"/>
<organism evidence="2 3">
    <name type="scientific">Pseudooceanicola algae</name>
    <dbReference type="NCBI Taxonomy" id="1537215"/>
    <lineage>
        <taxon>Bacteria</taxon>
        <taxon>Pseudomonadati</taxon>
        <taxon>Pseudomonadota</taxon>
        <taxon>Alphaproteobacteria</taxon>
        <taxon>Rhodobacterales</taxon>
        <taxon>Paracoccaceae</taxon>
        <taxon>Pseudooceanicola</taxon>
    </lineage>
</organism>
<feature type="compositionally biased region" description="Acidic residues" evidence="1">
    <location>
        <begin position="722"/>
        <end position="731"/>
    </location>
</feature>
<proteinExistence type="predicted"/>
<evidence type="ECO:0000313" key="2">
    <source>
        <dbReference type="EMBL" id="QPM91418.1"/>
    </source>
</evidence>
<dbReference type="PROSITE" id="PS50994">
    <property type="entry name" value="INTEGRASE"/>
    <property type="match status" value="1"/>
</dbReference>
<accession>A0A418SBB9</accession>
<evidence type="ECO:0000256" key="1">
    <source>
        <dbReference type="SAM" id="MobiDB-lite"/>
    </source>
</evidence>
<name>A0A418SBB9_9RHOB</name>
<dbReference type="Gene3D" id="3.30.420.10">
    <property type="entry name" value="Ribonuclease H-like superfamily/Ribonuclease H"/>
    <property type="match status" value="1"/>
</dbReference>
<evidence type="ECO:0000313" key="3">
    <source>
        <dbReference type="Proteomes" id="UP000283786"/>
    </source>
</evidence>
<dbReference type="RefSeq" id="WP_119841120.1">
    <property type="nucleotide sequence ID" value="NZ_CP060436.1"/>
</dbReference>
<reference evidence="2 3" key="1">
    <citation type="submission" date="2020-08" db="EMBL/GenBank/DDBJ databases">
        <title>Genome sequence of Rhodobacteraceae bacterium Lw-13e.</title>
        <authorList>
            <person name="Poehlein A."/>
            <person name="Wolter L."/>
            <person name="Daniel R."/>
            <person name="Brinkhoff T."/>
        </authorList>
    </citation>
    <scope>NUCLEOTIDE SEQUENCE [LARGE SCALE GENOMIC DNA]</scope>
    <source>
        <strain evidence="2 3">Lw-13e</strain>
    </source>
</reference>
<gene>
    <name evidence="2" type="ORF">PSAL_026710</name>
</gene>